<comment type="subcellular location">
    <subcellularLocation>
        <location evidence="1">Endomembrane system</location>
        <topology evidence="1">Multi-pass membrane protein</topology>
    </subcellularLocation>
</comment>
<dbReference type="GO" id="GO:0012505">
    <property type="term" value="C:endomembrane system"/>
    <property type="evidence" value="ECO:0007669"/>
    <property type="project" value="UniProtKB-SubCell"/>
</dbReference>
<dbReference type="OrthoDB" id="9800034at2"/>
<keyword evidence="3" id="KW-1133">Transmembrane helix</keyword>
<dbReference type="InterPro" id="IPR016983">
    <property type="entry name" value="UCP031804"/>
</dbReference>
<feature type="domain" description="DUF1232" evidence="5">
    <location>
        <begin position="67"/>
        <end position="101"/>
    </location>
</feature>
<evidence type="ECO:0000313" key="6">
    <source>
        <dbReference type="EMBL" id="CUU07147.1"/>
    </source>
</evidence>
<keyword evidence="2" id="KW-0812">Transmembrane</keyword>
<dbReference type="PIRSF" id="PIRSF031804">
    <property type="entry name" value="UCP031804"/>
    <property type="match status" value="1"/>
</dbReference>
<dbReference type="Proteomes" id="UP000320623">
    <property type="component" value="Unassembled WGS sequence"/>
</dbReference>
<evidence type="ECO:0000259" key="5">
    <source>
        <dbReference type="Pfam" id="PF06803"/>
    </source>
</evidence>
<evidence type="ECO:0000256" key="1">
    <source>
        <dbReference type="ARBA" id="ARBA00004127"/>
    </source>
</evidence>
<dbReference type="EMBL" id="FAOO01000012">
    <property type="protein sequence ID" value="CUU07147.1"/>
    <property type="molecule type" value="Genomic_DNA"/>
</dbReference>
<protein>
    <submittedName>
        <fullName evidence="6">Uncharacterized membrane protein YkvA, DUF1232 family</fullName>
    </submittedName>
</protein>
<dbReference type="Pfam" id="PF06803">
    <property type="entry name" value="DUF1232"/>
    <property type="match status" value="1"/>
</dbReference>
<keyword evidence="4" id="KW-0472">Membrane</keyword>
<evidence type="ECO:0000256" key="3">
    <source>
        <dbReference type="ARBA" id="ARBA00022989"/>
    </source>
</evidence>
<proteinExistence type="predicted"/>
<gene>
    <name evidence="6" type="ORF">JGI1_01708</name>
</gene>
<dbReference type="InterPro" id="IPR010652">
    <property type="entry name" value="DUF1232"/>
</dbReference>
<evidence type="ECO:0000313" key="7">
    <source>
        <dbReference type="Proteomes" id="UP000320623"/>
    </source>
</evidence>
<evidence type="ECO:0000256" key="2">
    <source>
        <dbReference type="ARBA" id="ARBA00022692"/>
    </source>
</evidence>
<dbReference type="RefSeq" id="WP_140945440.1">
    <property type="nucleotide sequence ID" value="NZ_FAOO01000012.1"/>
</dbReference>
<dbReference type="STRING" id="1643428.GCA_001442855_01672"/>
<evidence type="ECO:0000256" key="4">
    <source>
        <dbReference type="ARBA" id="ARBA00023136"/>
    </source>
</evidence>
<accession>A0A0S4N8F7</accession>
<organism evidence="6 7">
    <name type="scientific">Candidatus Thermokryptus mobilis</name>
    <dbReference type="NCBI Taxonomy" id="1643428"/>
    <lineage>
        <taxon>Bacteria</taxon>
        <taxon>Pseudomonadati</taxon>
        <taxon>Candidatus Kryptoniota</taxon>
        <taxon>Candidatus Thermokryptus</taxon>
    </lineage>
</organism>
<dbReference type="AlphaFoldDB" id="A0A0S4N8F7"/>
<reference evidence="7" key="1">
    <citation type="submission" date="2015-11" db="EMBL/GenBank/DDBJ databases">
        <authorList>
            <person name="Varghese N."/>
        </authorList>
    </citation>
    <scope>NUCLEOTIDE SEQUENCE [LARGE SCALE GENOMIC DNA]</scope>
</reference>
<sequence>MSENFNEIIGSDASIHINGKISEKEIEYVEKNFWSKLASVKGKVGFKRDLIALYKYMKDPQVPLIKKAIVIFALIYFILPLDSIPDISPIVGFLDDIGIVAMVIKYLSKEIEPYYD</sequence>
<keyword evidence="7" id="KW-1185">Reference proteome</keyword>
<name>A0A0S4N8F7_9BACT</name>